<evidence type="ECO:0000256" key="1">
    <source>
        <dbReference type="SAM" id="Phobius"/>
    </source>
</evidence>
<accession>X1JT37</accession>
<keyword evidence="1" id="KW-0472">Membrane</keyword>
<organism evidence="2">
    <name type="scientific">marine sediment metagenome</name>
    <dbReference type="NCBI Taxonomy" id="412755"/>
    <lineage>
        <taxon>unclassified sequences</taxon>
        <taxon>metagenomes</taxon>
        <taxon>ecological metagenomes</taxon>
    </lineage>
</organism>
<sequence length="88" mass="10251">MKILGINFIDDGWIGIDKLGHFTRHVLFTLFYSLVLNMSLWAIIYVDTQFDVFYEYMNHTAGIGFSPKDILYGRAGMVITLLVLRWML</sequence>
<keyword evidence="1" id="KW-1133">Transmembrane helix</keyword>
<dbReference type="AlphaFoldDB" id="X1JT37"/>
<reference evidence="2" key="1">
    <citation type="journal article" date="2014" name="Front. Microbiol.">
        <title>High frequency of phylogenetically diverse reductive dehalogenase-homologous genes in deep subseafloor sedimentary metagenomes.</title>
        <authorList>
            <person name="Kawai M."/>
            <person name="Futagami T."/>
            <person name="Toyoda A."/>
            <person name="Takaki Y."/>
            <person name="Nishi S."/>
            <person name="Hori S."/>
            <person name="Arai W."/>
            <person name="Tsubouchi T."/>
            <person name="Morono Y."/>
            <person name="Uchiyama I."/>
            <person name="Ito T."/>
            <person name="Fujiyama A."/>
            <person name="Inagaki F."/>
            <person name="Takami H."/>
        </authorList>
    </citation>
    <scope>NUCLEOTIDE SEQUENCE</scope>
    <source>
        <strain evidence="2">Expedition CK06-06</strain>
    </source>
</reference>
<feature type="transmembrane region" description="Helical" evidence="1">
    <location>
        <begin position="26"/>
        <end position="46"/>
    </location>
</feature>
<feature type="transmembrane region" description="Helical" evidence="1">
    <location>
        <begin position="70"/>
        <end position="87"/>
    </location>
</feature>
<comment type="caution">
    <text evidence="2">The sequence shown here is derived from an EMBL/GenBank/DDBJ whole genome shotgun (WGS) entry which is preliminary data.</text>
</comment>
<evidence type="ECO:0000313" key="2">
    <source>
        <dbReference type="EMBL" id="GAH81444.1"/>
    </source>
</evidence>
<protein>
    <submittedName>
        <fullName evidence="2">Uncharacterized protein</fullName>
    </submittedName>
</protein>
<name>X1JT37_9ZZZZ</name>
<proteinExistence type="predicted"/>
<dbReference type="EMBL" id="BARU01042123">
    <property type="protein sequence ID" value="GAH81444.1"/>
    <property type="molecule type" value="Genomic_DNA"/>
</dbReference>
<gene>
    <name evidence="2" type="ORF">S03H2_64789</name>
</gene>
<keyword evidence="1" id="KW-0812">Transmembrane</keyword>